<name>A0A7R9CK19_TIMCR</name>
<gene>
    <name evidence="8" type="ORF">TCEB3V08_LOCUS3778</name>
</gene>
<dbReference type="InterPro" id="IPR026099">
    <property type="entry name" value="Odf2-rel"/>
</dbReference>
<feature type="coiled-coil region" evidence="6">
    <location>
        <begin position="340"/>
        <end position="461"/>
    </location>
</feature>
<keyword evidence="3" id="KW-0963">Cytoplasm</keyword>
<evidence type="ECO:0000256" key="2">
    <source>
        <dbReference type="ARBA" id="ARBA00009316"/>
    </source>
</evidence>
<feature type="coiled-coil region" evidence="6">
    <location>
        <begin position="143"/>
        <end position="177"/>
    </location>
</feature>
<protein>
    <submittedName>
        <fullName evidence="8">Uncharacterized protein</fullName>
    </submittedName>
</protein>
<dbReference type="PANTHER" id="PTHR23162">
    <property type="entry name" value="OUTER DENSE FIBER OF SPERM TAILS 2"/>
    <property type="match status" value="1"/>
</dbReference>
<evidence type="ECO:0000256" key="5">
    <source>
        <dbReference type="ARBA" id="ARBA00023212"/>
    </source>
</evidence>
<evidence type="ECO:0000256" key="3">
    <source>
        <dbReference type="ARBA" id="ARBA00022490"/>
    </source>
</evidence>
<dbReference type="GO" id="GO:1902017">
    <property type="term" value="P:regulation of cilium assembly"/>
    <property type="evidence" value="ECO:0007669"/>
    <property type="project" value="TreeGrafter"/>
</dbReference>
<proteinExistence type="inferred from homology"/>
<feature type="compositionally biased region" description="Basic and acidic residues" evidence="7">
    <location>
        <begin position="94"/>
        <end position="107"/>
    </location>
</feature>
<accession>A0A7R9CK19</accession>
<feature type="coiled-coil region" evidence="6">
    <location>
        <begin position="574"/>
        <end position="601"/>
    </location>
</feature>
<evidence type="ECO:0000256" key="7">
    <source>
        <dbReference type="SAM" id="MobiDB-lite"/>
    </source>
</evidence>
<keyword evidence="5" id="KW-0206">Cytoskeleton</keyword>
<dbReference type="EMBL" id="OC317427">
    <property type="protein sequence ID" value="CAD7396773.1"/>
    <property type="molecule type" value="Genomic_DNA"/>
</dbReference>
<evidence type="ECO:0000256" key="6">
    <source>
        <dbReference type="SAM" id="Coils"/>
    </source>
</evidence>
<dbReference type="AlphaFoldDB" id="A0A7R9CK19"/>
<dbReference type="GO" id="GO:0005813">
    <property type="term" value="C:centrosome"/>
    <property type="evidence" value="ECO:0007669"/>
    <property type="project" value="UniProtKB-SubCell"/>
</dbReference>
<evidence type="ECO:0000256" key="1">
    <source>
        <dbReference type="ARBA" id="ARBA00004300"/>
    </source>
</evidence>
<feature type="coiled-coil region" evidence="6">
    <location>
        <begin position="277"/>
        <end position="311"/>
    </location>
</feature>
<dbReference type="PANTHER" id="PTHR23162:SF10">
    <property type="entry name" value="FI13205P"/>
    <property type="match status" value="1"/>
</dbReference>
<organism evidence="8">
    <name type="scientific">Timema cristinae</name>
    <name type="common">Walking stick</name>
    <dbReference type="NCBI Taxonomy" id="61476"/>
    <lineage>
        <taxon>Eukaryota</taxon>
        <taxon>Metazoa</taxon>
        <taxon>Ecdysozoa</taxon>
        <taxon>Arthropoda</taxon>
        <taxon>Hexapoda</taxon>
        <taxon>Insecta</taxon>
        <taxon>Pterygota</taxon>
        <taxon>Neoptera</taxon>
        <taxon>Polyneoptera</taxon>
        <taxon>Phasmatodea</taxon>
        <taxon>Timematodea</taxon>
        <taxon>Timematoidea</taxon>
        <taxon>Timematidae</taxon>
        <taxon>Timema</taxon>
    </lineage>
</organism>
<evidence type="ECO:0000313" key="8">
    <source>
        <dbReference type="EMBL" id="CAD7396773.1"/>
    </source>
</evidence>
<reference evidence="8" key="1">
    <citation type="submission" date="2020-11" db="EMBL/GenBank/DDBJ databases">
        <authorList>
            <person name="Tran Van P."/>
        </authorList>
    </citation>
    <scope>NUCLEOTIDE SEQUENCE</scope>
</reference>
<feature type="region of interest" description="Disordered" evidence="7">
    <location>
        <begin position="26"/>
        <end position="57"/>
    </location>
</feature>
<feature type="region of interest" description="Disordered" evidence="7">
    <location>
        <begin position="75"/>
        <end position="116"/>
    </location>
</feature>
<keyword evidence="4 6" id="KW-0175">Coiled coil</keyword>
<evidence type="ECO:0000256" key="4">
    <source>
        <dbReference type="ARBA" id="ARBA00023054"/>
    </source>
</evidence>
<feature type="compositionally biased region" description="Basic and acidic residues" evidence="7">
    <location>
        <begin position="26"/>
        <end position="43"/>
    </location>
</feature>
<sequence length="815" mass="94098">MDLDKATSDIIYKLRNVLLEVERATEEMAEQRTDLRSGPRSEESIQSDQEEDLSGLEKIEKAANKVVDFFRFIKPPSKSASDKSETPDSAGVKTDLREKKSETEIKEPQPLGGDMNKVKFTYENEIQGNESMESGVSDQKSSFNGASDNVQQLNKEVQRLEEDKKKLAQKNQSIKQELNHIMTSKTPGYLDSDRPYNDGRYSKYDTGLFNEKDRVACHCNITSIQDTNIGPVPYDSIPPQGTIKDPTFIHQTIGDTSTFIKYDPASQYVSQPDLCLCNATTKSKDSLEDQIKRFEDKIRRIQTDVSDAQRARESVEEGEKYACRCYPFLPDSSHGIASPALQLRQLREQYKQLKDDYNKKVEEVSRLICESRRQKNMVKKIEEDKKLIESQYELEQDRFRELERRVGSVKDSKDQLKELKQKLWESNTQQQSLEKEIKKVNETLQDQILELDEVKKKYLESKLETEEQKQIAIRIKMDNEILKEDLNMRINHIKQQYQKELEILQPLPNMLKNTQAKLREVMEIKSQIERQYYDTLRCLDEEKKKTASISAQLLSRTQKYAGEVSSPLYDVEACKDMRLQNEELKNKFMNSQHQLAMKTQELLKADFHVKELTENMTTLRSESARQVAEMREHVEMTKRILQGKILDMEANVAKSAAMVQTVQRDKETLRHRMQNQINFLSDNLSSAKKRIKELYGHISNDMTDSPPEFDKVDFTCNFSNCPNVYFTPARSDDIQNVSCTPSTCHQKNAQSNKGIQEILAKAFINTSHDQLSCTPSTCYQKTAPIYKGIQDMLANSFIKTQKDSLTCSRKDCPNI</sequence>
<comment type="subcellular location">
    <subcellularLocation>
        <location evidence="1">Cytoplasm</location>
        <location evidence="1">Cytoskeleton</location>
        <location evidence="1">Microtubule organizing center</location>
        <location evidence="1">Centrosome</location>
    </subcellularLocation>
</comment>
<comment type="similarity">
    <text evidence="2">Belongs to the ODF2 family.</text>
</comment>